<dbReference type="AlphaFoldDB" id="A0A5J4YNJ8"/>
<dbReference type="PRINTS" id="PR00371">
    <property type="entry name" value="FPNCR"/>
</dbReference>
<evidence type="ECO:0000313" key="5">
    <source>
        <dbReference type="EMBL" id="KAA8492999.1"/>
    </source>
</evidence>
<dbReference type="OMA" id="CLCDLRP"/>
<feature type="domain" description="Oxidoreductase FAD/NAD(P)-binding" evidence="4">
    <location>
        <begin position="192"/>
        <end position="304"/>
    </location>
</feature>
<evidence type="ECO:0000256" key="2">
    <source>
        <dbReference type="ARBA" id="ARBA00022630"/>
    </source>
</evidence>
<protein>
    <submittedName>
        <fullName evidence="5">Fruit protein</fullName>
    </submittedName>
</protein>
<dbReference type="InterPro" id="IPR039261">
    <property type="entry name" value="FNR_nucleotide-bd"/>
</dbReference>
<dbReference type="InterPro" id="IPR001433">
    <property type="entry name" value="OxRdtase_FAD/NAD-bd"/>
</dbReference>
<dbReference type="GO" id="GO:0016491">
    <property type="term" value="F:oxidoreductase activity"/>
    <property type="evidence" value="ECO:0007669"/>
    <property type="project" value="InterPro"/>
</dbReference>
<evidence type="ECO:0000256" key="3">
    <source>
        <dbReference type="ARBA" id="ARBA00022827"/>
    </source>
</evidence>
<proteinExistence type="predicted"/>
<evidence type="ECO:0000259" key="4">
    <source>
        <dbReference type="Pfam" id="PF00175"/>
    </source>
</evidence>
<dbReference type="SUPFAM" id="SSF52343">
    <property type="entry name" value="Ferredoxin reductase-like, C-terminal NADP-linked domain"/>
    <property type="match status" value="1"/>
</dbReference>
<keyword evidence="6" id="KW-1185">Reference proteome</keyword>
<dbReference type="OrthoDB" id="1856718at2759"/>
<dbReference type="InterPro" id="IPR001709">
    <property type="entry name" value="Flavoprot_Pyr_Nucl_cyt_Rdtase"/>
</dbReference>
<dbReference type="Gene3D" id="3.40.50.80">
    <property type="entry name" value="Nucleotide-binding domain of ferredoxin-NADP reductase (FNR) module"/>
    <property type="match status" value="1"/>
</dbReference>
<dbReference type="Pfam" id="PF00175">
    <property type="entry name" value="NAD_binding_1"/>
    <property type="match status" value="1"/>
</dbReference>
<name>A0A5J4YNJ8_PORPP</name>
<dbReference type="PANTHER" id="PTHR47215:SF1">
    <property type="entry name" value="F9L1.8 PROTEIN"/>
    <property type="match status" value="1"/>
</dbReference>
<keyword evidence="3" id="KW-0274">FAD</keyword>
<organism evidence="5 6">
    <name type="scientific">Porphyridium purpureum</name>
    <name type="common">Red alga</name>
    <name type="synonym">Porphyridium cruentum</name>
    <dbReference type="NCBI Taxonomy" id="35688"/>
    <lineage>
        <taxon>Eukaryota</taxon>
        <taxon>Rhodophyta</taxon>
        <taxon>Bangiophyceae</taxon>
        <taxon>Porphyridiales</taxon>
        <taxon>Porphyridiaceae</taxon>
        <taxon>Porphyridium</taxon>
    </lineage>
</organism>
<dbReference type="PANTHER" id="PTHR47215">
    <property type="match status" value="1"/>
</dbReference>
<comment type="caution">
    <text evidence="5">The sequence shown here is derived from an EMBL/GenBank/DDBJ whole genome shotgun (WGS) entry which is preliminary data.</text>
</comment>
<keyword evidence="2" id="KW-0285">Flavoprotein</keyword>
<evidence type="ECO:0000313" key="6">
    <source>
        <dbReference type="Proteomes" id="UP000324585"/>
    </source>
</evidence>
<dbReference type="Proteomes" id="UP000324585">
    <property type="component" value="Unassembled WGS sequence"/>
</dbReference>
<accession>A0A5J4YNJ8</accession>
<sequence>MEAFVCGSSGILLRQVTTRASTCGRRGVWAPWTGTRTTWCAAPMRGEVKRARVHVRMATQSEAEWNVVEVVENSRAADGVRYIVVNVGVTAAKGSLCDTYRVPGMFVQVKSNQDPEIKPSFMAMACAPNIQGFFEFLVKEAESTEWFWKNTHKGDKIQMSPVIGKGFAIKPALDLLAFPAIPEESAPKDIIMLATGTGVAPMRAAIESMLNGLNPRARRSVKLYYGARTPAAMPCQDRFKLWKEDNVTVIPVFSESSEGYDASFSAPARQKMYIQAALKEDGISAPKQTGVLMVGQKGMCEEARAILVEAGVPEERILLNF</sequence>
<comment type="cofactor">
    <cofactor evidence="1">
        <name>FAD</name>
        <dbReference type="ChEBI" id="CHEBI:57692"/>
    </cofactor>
</comment>
<dbReference type="CDD" id="cd00322">
    <property type="entry name" value="FNR_like"/>
    <property type="match status" value="1"/>
</dbReference>
<dbReference type="EMBL" id="VRMN01000008">
    <property type="protein sequence ID" value="KAA8492999.1"/>
    <property type="molecule type" value="Genomic_DNA"/>
</dbReference>
<reference evidence="6" key="1">
    <citation type="journal article" date="2019" name="Nat. Commun.">
        <title>Expansion of phycobilisome linker gene families in mesophilic red algae.</title>
        <authorList>
            <person name="Lee J."/>
            <person name="Kim D."/>
            <person name="Bhattacharya D."/>
            <person name="Yoon H.S."/>
        </authorList>
    </citation>
    <scope>NUCLEOTIDE SEQUENCE [LARGE SCALE GENOMIC DNA]</scope>
    <source>
        <strain evidence="6">CCMP 1328</strain>
    </source>
</reference>
<evidence type="ECO:0000256" key="1">
    <source>
        <dbReference type="ARBA" id="ARBA00001974"/>
    </source>
</evidence>
<gene>
    <name evidence="5" type="ORF">FVE85_9271</name>
</gene>